<dbReference type="Pfam" id="PF00626">
    <property type="entry name" value="Gelsolin"/>
    <property type="match status" value="1"/>
</dbReference>
<evidence type="ECO:0000259" key="6">
    <source>
        <dbReference type="Pfam" id="PF04810"/>
    </source>
</evidence>
<dbReference type="CDD" id="cd01479">
    <property type="entry name" value="Sec24-like"/>
    <property type="match status" value="1"/>
</dbReference>
<feature type="domain" description="Sec23/Sec24 beta-sandwich" evidence="9">
    <location>
        <begin position="793"/>
        <end position="877"/>
    </location>
</feature>
<evidence type="ECO:0000259" key="5">
    <source>
        <dbReference type="Pfam" id="PF00626"/>
    </source>
</evidence>
<reference evidence="10 11" key="1">
    <citation type="submission" date="2024-09" db="EMBL/GenBank/DDBJ databases">
        <title>Chromosome-scale assembly of Riccia fluitans.</title>
        <authorList>
            <person name="Paukszto L."/>
            <person name="Sawicki J."/>
            <person name="Karawczyk K."/>
            <person name="Piernik-Szablinska J."/>
            <person name="Szczecinska M."/>
            <person name="Mazdziarz M."/>
        </authorList>
    </citation>
    <scope>NUCLEOTIDE SEQUENCE [LARGE SCALE GENOMIC DNA]</scope>
    <source>
        <strain evidence="10">Rf_01</strain>
        <tissue evidence="10">Aerial parts of the thallus</tissue>
    </source>
</reference>
<feature type="compositionally biased region" description="Pro residues" evidence="4">
    <location>
        <begin position="37"/>
        <end position="51"/>
    </location>
</feature>
<dbReference type="Gene3D" id="3.40.20.10">
    <property type="entry name" value="Severin"/>
    <property type="match status" value="1"/>
</dbReference>
<dbReference type="InterPro" id="IPR029006">
    <property type="entry name" value="ADF-H/Gelsolin-like_dom_sf"/>
</dbReference>
<feature type="domain" description="Sec23/Sec24 helical" evidence="8">
    <location>
        <begin position="888"/>
        <end position="991"/>
    </location>
</feature>
<dbReference type="Proteomes" id="UP001605036">
    <property type="component" value="Unassembled WGS sequence"/>
</dbReference>
<evidence type="ECO:0000259" key="9">
    <source>
        <dbReference type="Pfam" id="PF08033"/>
    </source>
</evidence>
<accession>A0ABD1XUQ1</accession>
<dbReference type="InterPro" id="IPR036180">
    <property type="entry name" value="Gelsolin-like_dom_sf"/>
</dbReference>
<dbReference type="Gene3D" id="2.60.40.1670">
    <property type="entry name" value="beta-sandwich domain of Sec23/24"/>
    <property type="match status" value="1"/>
</dbReference>
<dbReference type="InterPro" id="IPR036174">
    <property type="entry name" value="Znf_Sec23_Sec24_sf"/>
</dbReference>
<dbReference type="Pfam" id="PF04815">
    <property type="entry name" value="Sec23_helical"/>
    <property type="match status" value="1"/>
</dbReference>
<feature type="compositionally biased region" description="Polar residues" evidence="4">
    <location>
        <begin position="349"/>
        <end position="360"/>
    </location>
</feature>
<dbReference type="InterPro" id="IPR006900">
    <property type="entry name" value="Sec23/24_helical_dom"/>
</dbReference>
<feature type="domain" description="Sec23/Sec24 trunk" evidence="7">
    <location>
        <begin position="551"/>
        <end position="788"/>
    </location>
</feature>
<comment type="caution">
    <text evidence="10">The sequence shown here is derived from an EMBL/GenBank/DDBJ whole genome shotgun (WGS) entry which is preliminary data.</text>
</comment>
<dbReference type="Gene3D" id="3.40.50.410">
    <property type="entry name" value="von Willebrand factor, type A domain"/>
    <property type="match status" value="1"/>
</dbReference>
<keyword evidence="2" id="KW-0813">Transport</keyword>
<evidence type="ECO:0000259" key="7">
    <source>
        <dbReference type="Pfam" id="PF04811"/>
    </source>
</evidence>
<organism evidence="10 11">
    <name type="scientific">Riccia fluitans</name>
    <dbReference type="NCBI Taxonomy" id="41844"/>
    <lineage>
        <taxon>Eukaryota</taxon>
        <taxon>Viridiplantae</taxon>
        <taxon>Streptophyta</taxon>
        <taxon>Embryophyta</taxon>
        <taxon>Marchantiophyta</taxon>
        <taxon>Marchantiopsida</taxon>
        <taxon>Marchantiidae</taxon>
        <taxon>Marchantiales</taxon>
        <taxon>Ricciaceae</taxon>
        <taxon>Riccia</taxon>
    </lineage>
</organism>
<dbReference type="InterPro" id="IPR006895">
    <property type="entry name" value="Znf_Sec23_Sec24"/>
</dbReference>
<dbReference type="InterPro" id="IPR050550">
    <property type="entry name" value="SEC23_SEC24_subfamily"/>
</dbReference>
<dbReference type="SUPFAM" id="SSF53300">
    <property type="entry name" value="vWA-like"/>
    <property type="match status" value="1"/>
</dbReference>
<dbReference type="Gene3D" id="1.20.120.730">
    <property type="entry name" value="Sec23/Sec24 helical domain"/>
    <property type="match status" value="1"/>
</dbReference>
<dbReference type="Pfam" id="PF04810">
    <property type="entry name" value="zf-Sec23_Sec24"/>
    <property type="match status" value="1"/>
</dbReference>
<dbReference type="InterPro" id="IPR007123">
    <property type="entry name" value="Gelsolin-like_dom"/>
</dbReference>
<evidence type="ECO:0000313" key="11">
    <source>
        <dbReference type="Proteomes" id="UP001605036"/>
    </source>
</evidence>
<name>A0ABD1XUQ1_9MARC</name>
<dbReference type="Pfam" id="PF08033">
    <property type="entry name" value="Sec23_BS"/>
    <property type="match status" value="1"/>
</dbReference>
<evidence type="ECO:0000259" key="8">
    <source>
        <dbReference type="Pfam" id="PF04815"/>
    </source>
</evidence>
<evidence type="ECO:0000313" key="10">
    <source>
        <dbReference type="EMBL" id="KAL2612677.1"/>
    </source>
</evidence>
<evidence type="ECO:0000256" key="4">
    <source>
        <dbReference type="SAM" id="MobiDB-lite"/>
    </source>
</evidence>
<feature type="domain" description="Gelsolin-like" evidence="5">
    <location>
        <begin position="1012"/>
        <end position="1083"/>
    </location>
</feature>
<dbReference type="InterPro" id="IPR006896">
    <property type="entry name" value="Sec23/24_trunk_dom"/>
</dbReference>
<sequence length="1142" mass="122092">MGREGEWNTTPPPPGGAVPLQSSAGFPGAPAQNSFAPRPPGFTPGVPPSGWGPPGRNLPPQGGPGNPPLGQFGQPVPPGLAPGAPAGTAQQARPPFAGGPPSGPPPGARPAAPPFAAANASIATPGQGRGGPPFAGGFGPPSQPGMVPGSTLRGPSPGVPGGPSIQGPPGVGTVPVPPVASTLGRPNFSQVSSTRPLEPGMQPPMAQPPQRSQGPPFAAPPGQGPPYGSFPGGGPPSLSRAAIQPGAPFPPSSTPFGQSPQHPTAQMRNLSLQNQGIAGSAPPTTFGPPMQGGLQTSAPTSWQGPPRRVYPDFGPSTGAPPPQPGQAYTQGPSHLPPNVGHVPGLADKYSSSIPGMSQPGSPAASALQPPPHPSRPASNIDPNQIPRPQPTASHVIFETRVNGQANHPPSATCAFIVRDTGNCSPRLMRCTLNQIPCSGDLLNTSGMPLAVMVQPFALPHPSEEPIQVVDFGESGPVRCSRCKGYINPFMRFIDQGRRFTCNLCGFTNETPRDYHCNLGPDGRRRDADERPELSRGTVEFVASPEYLVRPPMPAVFFFLIDVSMNAVQTGAVAAACSAINRALSDLPEGPNTMVGIATFDSTIHYYSLNKNLQQPSMLVVPDIQDPYTPSQTDLIVPLSEGKDHLEQLLESIPSMFQNNRSPESGFGAAIKGAYLAMKSTGGKLMVFQSVLPSVGLGSLTPRESEGRVSGEKEALKLLQPADKLLKTMAIEFAEFQVCVDLFLTAQMYVDIASLSVVPRTTGGQVYFYQPFYAGADSAKLYNDLRWNVTRPQGFEAVMRVRCSQGLQVQEYYGNFCKRIPTDVDLPAIDSDKTIMVTFKHDDKFQDGSECCFQCALLYTTVTGQRRIRVITLSLPCTSVLSNVFRGADLDAQFTYFLKNSGQEIPNVPLSQLRDQMTTQCVNILYTYRKFCATASSAGQLILPEALKLLPLYTLALTKSIGLRADTRVDAHFDDRSYWCTRVASLASSLSIPLVYPRMFAIHTLPPNDSEGELPPVVPLSSENLDPDGVFLLETGEDAFLYVGKQAPVELLEQVLGVHSVDEVVPGQFMLQEYENPASKRLNAIVNEIRRQRCSYLRLRLLRRGDPLEFLFFSYLVEDKSSSGLSYVEFLVYVHKQIQKRMD</sequence>
<dbReference type="SUPFAM" id="SSF81811">
    <property type="entry name" value="Helical domain of Sec23/24"/>
    <property type="match status" value="1"/>
</dbReference>
<dbReference type="SUPFAM" id="SSF82754">
    <property type="entry name" value="C-terminal, gelsolin-like domain of Sec23/24"/>
    <property type="match status" value="1"/>
</dbReference>
<feature type="compositionally biased region" description="Polar residues" evidence="4">
    <location>
        <begin position="293"/>
        <end position="303"/>
    </location>
</feature>
<proteinExistence type="inferred from homology"/>
<keyword evidence="3" id="KW-0653">Protein transport</keyword>
<dbReference type="InterPro" id="IPR036175">
    <property type="entry name" value="Sec23/24_helical_dom_sf"/>
</dbReference>
<keyword evidence="11" id="KW-1185">Reference proteome</keyword>
<dbReference type="InterPro" id="IPR036465">
    <property type="entry name" value="vWFA_dom_sf"/>
</dbReference>
<gene>
    <name evidence="10" type="ORF">R1flu_024369</name>
</gene>
<protein>
    <recommendedName>
        <fullName evidence="12">Protein transport protein Sec24-like CEF</fullName>
    </recommendedName>
</protein>
<dbReference type="Gene3D" id="2.30.30.380">
    <property type="entry name" value="Zn-finger domain of Sec23/24"/>
    <property type="match status" value="1"/>
</dbReference>
<evidence type="ECO:0000256" key="2">
    <source>
        <dbReference type="ARBA" id="ARBA00022448"/>
    </source>
</evidence>
<feature type="region of interest" description="Disordered" evidence="4">
    <location>
        <begin position="1"/>
        <end position="390"/>
    </location>
</feature>
<feature type="compositionally biased region" description="Pro residues" evidence="4">
    <location>
        <begin position="97"/>
        <end position="113"/>
    </location>
</feature>
<comment type="similarity">
    <text evidence="1">Belongs to the SEC23/SEC24 family. SEC24 subfamily.</text>
</comment>
<dbReference type="EMBL" id="JBHFFA010000007">
    <property type="protein sequence ID" value="KAL2612677.1"/>
    <property type="molecule type" value="Genomic_DNA"/>
</dbReference>
<feature type="compositionally biased region" description="Low complexity" evidence="4">
    <location>
        <begin position="81"/>
        <end position="96"/>
    </location>
</feature>
<dbReference type="InterPro" id="IPR041742">
    <property type="entry name" value="Sec24-like_trunk_dom"/>
</dbReference>
<dbReference type="GO" id="GO:0015031">
    <property type="term" value="P:protein transport"/>
    <property type="evidence" value="ECO:0007669"/>
    <property type="project" value="UniProtKB-KW"/>
</dbReference>
<feature type="compositionally biased region" description="Low complexity" evidence="4">
    <location>
        <begin position="114"/>
        <end position="126"/>
    </location>
</feature>
<dbReference type="PANTHER" id="PTHR13803:SF4">
    <property type="entry name" value="SECRETORY 24CD, ISOFORM C"/>
    <property type="match status" value="1"/>
</dbReference>
<evidence type="ECO:0008006" key="12">
    <source>
        <dbReference type="Google" id="ProtNLM"/>
    </source>
</evidence>
<dbReference type="AlphaFoldDB" id="A0ABD1XUQ1"/>
<feature type="compositionally biased region" description="Polar residues" evidence="4">
    <location>
        <begin position="254"/>
        <end position="277"/>
    </location>
</feature>
<dbReference type="SUPFAM" id="SSF82919">
    <property type="entry name" value="Zn-finger domain of Sec23/24"/>
    <property type="match status" value="1"/>
</dbReference>
<dbReference type="PANTHER" id="PTHR13803">
    <property type="entry name" value="SEC24-RELATED PROTEIN"/>
    <property type="match status" value="1"/>
</dbReference>
<feature type="compositionally biased region" description="Gly residues" evidence="4">
    <location>
        <begin position="127"/>
        <end position="139"/>
    </location>
</feature>
<dbReference type="Pfam" id="PF04811">
    <property type="entry name" value="Sec23_trunk"/>
    <property type="match status" value="1"/>
</dbReference>
<dbReference type="InterPro" id="IPR012990">
    <property type="entry name" value="Beta-sandwich_Sec23_24"/>
</dbReference>
<evidence type="ECO:0000256" key="1">
    <source>
        <dbReference type="ARBA" id="ARBA00008334"/>
    </source>
</evidence>
<dbReference type="SUPFAM" id="SSF81995">
    <property type="entry name" value="beta-sandwich domain of Sec23/24"/>
    <property type="match status" value="1"/>
</dbReference>
<feature type="compositionally biased region" description="Low complexity" evidence="4">
    <location>
        <begin position="162"/>
        <end position="174"/>
    </location>
</feature>
<feature type="domain" description="Zinc finger Sec23/Sec24-type" evidence="6">
    <location>
        <begin position="476"/>
        <end position="514"/>
    </location>
</feature>
<evidence type="ECO:0000256" key="3">
    <source>
        <dbReference type="ARBA" id="ARBA00022927"/>
    </source>
</evidence>